<feature type="non-terminal residue" evidence="3">
    <location>
        <position position="96"/>
    </location>
</feature>
<keyword evidence="4" id="KW-1185">Reference proteome</keyword>
<evidence type="ECO:0000313" key="3">
    <source>
        <dbReference type="EMBL" id="CAJ0565266.1"/>
    </source>
</evidence>
<evidence type="ECO:0000313" key="4">
    <source>
        <dbReference type="Proteomes" id="UP001177023"/>
    </source>
</evidence>
<feature type="transmembrane region" description="Helical" evidence="2">
    <location>
        <begin position="12"/>
        <end position="37"/>
    </location>
</feature>
<proteinExistence type="predicted"/>
<evidence type="ECO:0000256" key="2">
    <source>
        <dbReference type="SAM" id="Phobius"/>
    </source>
</evidence>
<organism evidence="3 4">
    <name type="scientific">Mesorhabditis spiculigera</name>
    <dbReference type="NCBI Taxonomy" id="96644"/>
    <lineage>
        <taxon>Eukaryota</taxon>
        <taxon>Metazoa</taxon>
        <taxon>Ecdysozoa</taxon>
        <taxon>Nematoda</taxon>
        <taxon>Chromadorea</taxon>
        <taxon>Rhabditida</taxon>
        <taxon>Rhabditina</taxon>
        <taxon>Rhabditomorpha</taxon>
        <taxon>Rhabditoidea</taxon>
        <taxon>Rhabditidae</taxon>
        <taxon>Mesorhabditinae</taxon>
        <taxon>Mesorhabditis</taxon>
    </lineage>
</organism>
<reference evidence="3" key="1">
    <citation type="submission" date="2023-06" db="EMBL/GenBank/DDBJ databases">
        <authorList>
            <person name="Delattre M."/>
        </authorList>
    </citation>
    <scope>NUCLEOTIDE SEQUENCE</scope>
    <source>
        <strain evidence="3">AF72</strain>
    </source>
</reference>
<feature type="region of interest" description="Disordered" evidence="1">
    <location>
        <begin position="62"/>
        <end position="96"/>
    </location>
</feature>
<sequence>MEQLGETTQSVFIGVCVLGGVAVFFLCWLIFLCLAVMGMNKSITLLQSQINDVGGGGGGGTTMAASVMIPGASPTKSKSSDSPGGRDQTERPKLDL</sequence>
<gene>
    <name evidence="3" type="ORF">MSPICULIGERA_LOCUS3914</name>
</gene>
<evidence type="ECO:0000256" key="1">
    <source>
        <dbReference type="SAM" id="MobiDB-lite"/>
    </source>
</evidence>
<name>A0AA36FU91_9BILA</name>
<keyword evidence="2" id="KW-0812">Transmembrane</keyword>
<dbReference type="EMBL" id="CATQJA010001020">
    <property type="protein sequence ID" value="CAJ0565266.1"/>
    <property type="molecule type" value="Genomic_DNA"/>
</dbReference>
<keyword evidence="2" id="KW-0472">Membrane</keyword>
<feature type="compositionally biased region" description="Basic and acidic residues" evidence="1">
    <location>
        <begin position="87"/>
        <end position="96"/>
    </location>
</feature>
<protein>
    <submittedName>
        <fullName evidence="3">Uncharacterized protein</fullName>
    </submittedName>
</protein>
<keyword evidence="2" id="KW-1133">Transmembrane helix</keyword>
<accession>A0AA36FU91</accession>
<comment type="caution">
    <text evidence="3">The sequence shown here is derived from an EMBL/GenBank/DDBJ whole genome shotgun (WGS) entry which is preliminary data.</text>
</comment>
<dbReference type="Proteomes" id="UP001177023">
    <property type="component" value="Unassembled WGS sequence"/>
</dbReference>
<dbReference type="AlphaFoldDB" id="A0AA36FU91"/>